<evidence type="ECO:0000313" key="2">
    <source>
        <dbReference type="EMBL" id="MCT4332249.1"/>
    </source>
</evidence>
<name>A0ABT2K8E9_9RHOB</name>
<keyword evidence="3" id="KW-1185">Reference proteome</keyword>
<sequence>MRHVVRLATLPLLLLAAGCDRNAAPYPTLLPTQQILSEPALPDHAADAGANPDAIDAATEDRADALRGRAEALRRPVIEPELRARMERSAG</sequence>
<evidence type="ECO:0000256" key="1">
    <source>
        <dbReference type="SAM" id="SignalP"/>
    </source>
</evidence>
<gene>
    <name evidence="2" type="ORF">MU516_05115</name>
</gene>
<feature type="chain" id="PRO_5046703285" evidence="1">
    <location>
        <begin position="24"/>
        <end position="91"/>
    </location>
</feature>
<comment type="caution">
    <text evidence="2">The sequence shown here is derived from an EMBL/GenBank/DDBJ whole genome shotgun (WGS) entry which is preliminary data.</text>
</comment>
<proteinExistence type="predicted"/>
<feature type="signal peptide" evidence="1">
    <location>
        <begin position="1"/>
        <end position="23"/>
    </location>
</feature>
<dbReference type="PROSITE" id="PS51257">
    <property type="entry name" value="PROKAR_LIPOPROTEIN"/>
    <property type="match status" value="1"/>
</dbReference>
<organism evidence="2 3">
    <name type="scientific">Paracoccus maritimus</name>
    <dbReference type="NCBI Taxonomy" id="2933292"/>
    <lineage>
        <taxon>Bacteria</taxon>
        <taxon>Pseudomonadati</taxon>
        <taxon>Pseudomonadota</taxon>
        <taxon>Alphaproteobacteria</taxon>
        <taxon>Rhodobacterales</taxon>
        <taxon>Paracoccaceae</taxon>
        <taxon>Paracoccus</taxon>
    </lineage>
</organism>
<reference evidence="2 3" key="1">
    <citation type="submission" date="2022-04" db="EMBL/GenBank/DDBJ databases">
        <title>Paracoccus sp. YLB-12 draft genome sequence.</title>
        <authorList>
            <person name="Yu L."/>
        </authorList>
    </citation>
    <scope>NUCLEOTIDE SEQUENCE [LARGE SCALE GENOMIC DNA]</scope>
    <source>
        <strain evidence="2 3">YLB-12</strain>
    </source>
</reference>
<dbReference type="EMBL" id="JANAVZ010000002">
    <property type="protein sequence ID" value="MCT4332249.1"/>
    <property type="molecule type" value="Genomic_DNA"/>
</dbReference>
<evidence type="ECO:0000313" key="3">
    <source>
        <dbReference type="Proteomes" id="UP001320702"/>
    </source>
</evidence>
<protein>
    <submittedName>
        <fullName evidence="2">Uncharacterized protein</fullName>
    </submittedName>
</protein>
<accession>A0ABT2K8E9</accession>
<dbReference type="Proteomes" id="UP001320702">
    <property type="component" value="Unassembled WGS sequence"/>
</dbReference>
<keyword evidence="1" id="KW-0732">Signal</keyword>
<dbReference type="RefSeq" id="WP_260276149.1">
    <property type="nucleotide sequence ID" value="NZ_JANAVZ010000002.1"/>
</dbReference>